<dbReference type="PANTHER" id="PTHR30524:SF0">
    <property type="entry name" value="ALTRONATE OXIDOREDUCTASE-RELATED"/>
    <property type="match status" value="1"/>
</dbReference>
<sequence>MSTPILQFGTSRFLQAHVDLFVHQAQEQQQVLGGITVVQSTASAASTRRVAAFNTPGGYPVRVRGREDGAVVDQTHRVTAIEAALQADHDWPAVCALATGPVQVIVSNTGDRGYELAEGDGPALLDAATAPRSFPAKLLVLLHRRYRGGAAPITLYPCELVADNGSVLRDLVCRLAVDWRLDSGFLSYLRERCVWINSLVDRIVSEAIEPAGAVAEPYAIWVIEAQAGMVLPCVHPQIVVTDRLQPYERRKLFLLNLGHTFLAERWLQGRRPADETVLQAMADPRLRAELEALWQEEVLPVFDALGEAGISRDYLAQVRDRFSNPFLAHRLADIAQNHEQKKQRRLLPVVALAEQLGLSLAQPRLRAALQPSPLSKEP</sequence>
<evidence type="ECO:0000259" key="3">
    <source>
        <dbReference type="Pfam" id="PF01232"/>
    </source>
</evidence>
<dbReference type="InterPro" id="IPR013118">
    <property type="entry name" value="Mannitol_DH_C"/>
</dbReference>
<dbReference type="InterPro" id="IPR008927">
    <property type="entry name" value="6-PGluconate_DH-like_C_sf"/>
</dbReference>
<protein>
    <submittedName>
        <fullName evidence="5">Mannitol dehydrogenase family protein</fullName>
    </submittedName>
</protein>
<evidence type="ECO:0000313" key="5">
    <source>
        <dbReference type="EMBL" id="MTV36974.1"/>
    </source>
</evidence>
<dbReference type="GO" id="GO:0016491">
    <property type="term" value="F:oxidoreductase activity"/>
    <property type="evidence" value="ECO:0007669"/>
    <property type="project" value="UniProtKB-KW"/>
</dbReference>
<evidence type="ECO:0000259" key="4">
    <source>
        <dbReference type="Pfam" id="PF08125"/>
    </source>
</evidence>
<gene>
    <name evidence="5" type="ORF">GM676_05185</name>
</gene>
<feature type="domain" description="Mannitol dehydrogenase C-terminal" evidence="4">
    <location>
        <begin position="244"/>
        <end position="359"/>
    </location>
</feature>
<evidence type="ECO:0000256" key="2">
    <source>
        <dbReference type="ARBA" id="ARBA00023027"/>
    </source>
</evidence>
<accession>A0A6L6PD69</accession>
<feature type="domain" description="Mannitol dehydrogenase N-terminal" evidence="3">
    <location>
        <begin position="5"/>
        <end position="225"/>
    </location>
</feature>
<dbReference type="InterPro" id="IPR013328">
    <property type="entry name" value="6PGD_dom2"/>
</dbReference>
<dbReference type="SUPFAM" id="SSF48179">
    <property type="entry name" value="6-phosphogluconate dehydrogenase C-terminal domain-like"/>
    <property type="match status" value="1"/>
</dbReference>
<dbReference type="RefSeq" id="WP_155462323.1">
    <property type="nucleotide sequence ID" value="NZ_WNKY01000003.1"/>
</dbReference>
<keyword evidence="2" id="KW-0520">NAD</keyword>
<dbReference type="Pfam" id="PF01232">
    <property type="entry name" value="Mannitol_dh"/>
    <property type="match status" value="1"/>
</dbReference>
<dbReference type="Gene3D" id="1.10.1040.10">
    <property type="entry name" value="N-(1-d-carboxylethyl)-l-norvaline Dehydrogenase, domain 2"/>
    <property type="match status" value="1"/>
</dbReference>
<name>A0A6L6PD69_9BURK</name>
<reference evidence="5 6" key="1">
    <citation type="submission" date="2019-11" db="EMBL/GenBank/DDBJ databases">
        <title>Type strains purchased from KCTC, JCM and DSMZ.</title>
        <authorList>
            <person name="Lu H."/>
        </authorList>
    </citation>
    <scope>NUCLEOTIDE SEQUENCE [LARGE SCALE GENOMIC DNA]</scope>
    <source>
        <strain evidence="5 6">KCTC 22382</strain>
    </source>
</reference>
<dbReference type="Gene3D" id="3.40.50.720">
    <property type="entry name" value="NAD(P)-binding Rossmann-like Domain"/>
    <property type="match status" value="1"/>
</dbReference>
<dbReference type="EMBL" id="WNKY01000003">
    <property type="protein sequence ID" value="MTV36974.1"/>
    <property type="molecule type" value="Genomic_DNA"/>
</dbReference>
<dbReference type="OrthoDB" id="9768714at2"/>
<evidence type="ECO:0000256" key="1">
    <source>
        <dbReference type="ARBA" id="ARBA00023002"/>
    </source>
</evidence>
<dbReference type="Proteomes" id="UP000475582">
    <property type="component" value="Unassembled WGS sequence"/>
</dbReference>
<keyword evidence="6" id="KW-1185">Reference proteome</keyword>
<dbReference type="AlphaFoldDB" id="A0A6L6PD69"/>
<organism evidence="5 6">
    <name type="scientific">Duganella radicis</name>
    <dbReference type="NCBI Taxonomy" id="551988"/>
    <lineage>
        <taxon>Bacteria</taxon>
        <taxon>Pseudomonadati</taxon>
        <taxon>Pseudomonadota</taxon>
        <taxon>Betaproteobacteria</taxon>
        <taxon>Burkholderiales</taxon>
        <taxon>Oxalobacteraceae</taxon>
        <taxon>Telluria group</taxon>
        <taxon>Duganella</taxon>
    </lineage>
</organism>
<dbReference type="PANTHER" id="PTHR30524">
    <property type="entry name" value="MANNITOL-1-PHOSPHATE 5-DEHYDROGENASE"/>
    <property type="match status" value="1"/>
</dbReference>
<comment type="caution">
    <text evidence="5">The sequence shown here is derived from an EMBL/GenBank/DDBJ whole genome shotgun (WGS) entry which is preliminary data.</text>
</comment>
<dbReference type="InterPro" id="IPR036291">
    <property type="entry name" value="NAD(P)-bd_dom_sf"/>
</dbReference>
<dbReference type="SUPFAM" id="SSF51735">
    <property type="entry name" value="NAD(P)-binding Rossmann-fold domains"/>
    <property type="match status" value="1"/>
</dbReference>
<proteinExistence type="predicted"/>
<keyword evidence="1" id="KW-0560">Oxidoreductase</keyword>
<dbReference type="InterPro" id="IPR013131">
    <property type="entry name" value="Mannitol_DH_N"/>
</dbReference>
<dbReference type="Pfam" id="PF08125">
    <property type="entry name" value="Mannitol_dh_C"/>
    <property type="match status" value="1"/>
</dbReference>
<evidence type="ECO:0000313" key="6">
    <source>
        <dbReference type="Proteomes" id="UP000475582"/>
    </source>
</evidence>